<evidence type="ECO:0000256" key="1">
    <source>
        <dbReference type="SAM" id="Phobius"/>
    </source>
</evidence>
<gene>
    <name evidence="3" type="ORF">HSBAA_09680</name>
</gene>
<name>A0A455U127_9GAMM</name>
<keyword evidence="1" id="KW-0472">Membrane</keyword>
<reference evidence="3 4" key="1">
    <citation type="journal article" date="2019" name="Microbiol. Resour. Announc.">
        <title>Complete Genome Sequence of Halomonas sulfidaeris Strain Esulfide1 Isolated from a Metal Sulfide Rock at a Depth of 2,200 Meters, Obtained Using Nanopore Sequencing.</title>
        <authorList>
            <person name="Saito M."/>
            <person name="Nishigata A."/>
            <person name="Galipon J."/>
            <person name="Arakawa K."/>
        </authorList>
    </citation>
    <scope>NUCLEOTIDE SEQUENCE [LARGE SCALE GENOMIC DNA]</scope>
    <source>
        <strain evidence="3 4">ATCC BAA-803</strain>
    </source>
</reference>
<evidence type="ECO:0000313" key="3">
    <source>
        <dbReference type="EMBL" id="BBI59662.1"/>
    </source>
</evidence>
<dbReference type="InterPro" id="IPR025966">
    <property type="entry name" value="OppC_N"/>
</dbReference>
<dbReference type="Pfam" id="PF12911">
    <property type="entry name" value="OppC_N"/>
    <property type="match status" value="1"/>
</dbReference>
<dbReference type="GO" id="GO:0005886">
    <property type="term" value="C:plasma membrane"/>
    <property type="evidence" value="ECO:0007669"/>
    <property type="project" value="UniProtKB-SubCell"/>
</dbReference>
<dbReference type="AlphaFoldDB" id="A0A455U127"/>
<evidence type="ECO:0000313" key="4">
    <source>
        <dbReference type="Proteomes" id="UP000320231"/>
    </source>
</evidence>
<dbReference type="Proteomes" id="UP000320231">
    <property type="component" value="Chromosome"/>
</dbReference>
<keyword evidence="1" id="KW-0812">Transmembrane</keyword>
<accession>A0A455U127</accession>
<feature type="domain" description="Oligopeptide transport permease C-like N-terminal" evidence="2">
    <location>
        <begin position="3"/>
        <end position="38"/>
    </location>
</feature>
<dbReference type="EMBL" id="AP019514">
    <property type="protein sequence ID" value="BBI59662.1"/>
    <property type="molecule type" value="Genomic_DNA"/>
</dbReference>
<dbReference type="KEGG" id="hsr:HSBAA_09680"/>
<evidence type="ECO:0000259" key="2">
    <source>
        <dbReference type="Pfam" id="PF12911"/>
    </source>
</evidence>
<proteinExistence type="predicted"/>
<organism evidence="3 4">
    <name type="scientific">Vreelandella sulfidaeris</name>
    <dbReference type="NCBI Taxonomy" id="115553"/>
    <lineage>
        <taxon>Bacteria</taxon>
        <taxon>Pseudomonadati</taxon>
        <taxon>Pseudomonadota</taxon>
        <taxon>Gammaproteobacteria</taxon>
        <taxon>Oceanospirillales</taxon>
        <taxon>Halomonadaceae</taxon>
        <taxon>Vreelandella</taxon>
    </lineage>
</organism>
<protein>
    <recommendedName>
        <fullName evidence="2">Oligopeptide transport permease C-like N-terminal domain-containing protein</fullName>
    </recommendedName>
</protein>
<sequence>MSFFARFAQNRGALVGLIILLLIIAMAILAPLLFPESPWRMVQRPFCRRSRKMAFP</sequence>
<feature type="transmembrane region" description="Helical" evidence="1">
    <location>
        <begin position="12"/>
        <end position="34"/>
    </location>
</feature>
<keyword evidence="1" id="KW-1133">Transmembrane helix</keyword>